<dbReference type="InterPro" id="IPR032033">
    <property type="entry name" value="Cytochrome_P460"/>
</dbReference>
<dbReference type="Proteomes" id="UP000829517">
    <property type="component" value="Unassembled WGS sequence"/>
</dbReference>
<gene>
    <name evidence="2" type="ORF">JM658_06315</name>
</gene>
<name>A0ABS9J1Z0_9FLAO</name>
<dbReference type="PROSITE" id="PS51257">
    <property type="entry name" value="PROKAR_LIPOPROTEIN"/>
    <property type="match status" value="1"/>
</dbReference>
<sequence>MKCNFLKLVIVCISVTSLLFSCKEEAKEEYKEIKYFTINEKGELERPKDYRTWIFVGTPVTPNELNGGKAPFPEMHNVYIDPVSFEHYKKTGKFREGTILMKELVSVGSTAAVSGKGYFMGEFIGLEASVKSKEHFPDEPGNWAIFSFTSPKDGILKDTSPKFPVASCVACHDASAEDDFVFTQYYPVLRAAKGVGEDIIPENAARRFSEEGMEMSGMADIWEPTAETPDNKSLDIPLDKDELFKFLKEGKYKSFSTQEKNLHPSLGPHQKLGLPVRVFMNDILAKSLDADNEEHPLGATLVKEMYDKDEVLSGWAVMVKTSEKTDGGKGWFWYEVTSTEDPTQTAAVGNGVVGCFSCHSVGRDMVRTPYPFDE</sequence>
<feature type="domain" description="Cytochrome P460" evidence="1">
    <location>
        <begin position="47"/>
        <end position="183"/>
    </location>
</feature>
<dbReference type="Gene3D" id="3.50.70.20">
    <property type="entry name" value="Cytochrome P460"/>
    <property type="match status" value="2"/>
</dbReference>
<evidence type="ECO:0000313" key="3">
    <source>
        <dbReference type="Proteomes" id="UP000829517"/>
    </source>
</evidence>
<dbReference type="Pfam" id="PF16694">
    <property type="entry name" value="Cytochrome_P460"/>
    <property type="match status" value="1"/>
</dbReference>
<evidence type="ECO:0000313" key="2">
    <source>
        <dbReference type="EMBL" id="MCF8714442.1"/>
    </source>
</evidence>
<evidence type="ECO:0000259" key="1">
    <source>
        <dbReference type="Pfam" id="PF16694"/>
    </source>
</evidence>
<accession>A0ABS9J1Z0</accession>
<dbReference type="EMBL" id="JAETXX010000002">
    <property type="protein sequence ID" value="MCF8714442.1"/>
    <property type="molecule type" value="Genomic_DNA"/>
</dbReference>
<dbReference type="CDD" id="cd20751">
    <property type="entry name" value="cyt_P460_Ne-like"/>
    <property type="match status" value="1"/>
</dbReference>
<protein>
    <submittedName>
        <fullName evidence="2">Cytochrome P460 family protein</fullName>
    </submittedName>
</protein>
<comment type="caution">
    <text evidence="2">The sequence shown here is derived from an EMBL/GenBank/DDBJ whole genome shotgun (WGS) entry which is preliminary data.</text>
</comment>
<dbReference type="InterPro" id="IPR038142">
    <property type="entry name" value="Cytochrome_P460_sp"/>
</dbReference>
<proteinExistence type="predicted"/>
<dbReference type="RefSeq" id="WP_236958401.1">
    <property type="nucleotide sequence ID" value="NZ_JAETXX010000002.1"/>
</dbReference>
<reference evidence="2 3" key="1">
    <citation type="submission" date="2021-01" db="EMBL/GenBank/DDBJ databases">
        <title>Genome sequencing of Joostella atrarenae M1-2 (= KCTC 23194).</title>
        <authorList>
            <person name="Zakaria M.R."/>
            <person name="Lam M.Q."/>
            <person name="Chong C.S."/>
        </authorList>
    </citation>
    <scope>NUCLEOTIDE SEQUENCE [LARGE SCALE GENOMIC DNA]</scope>
    <source>
        <strain evidence="2 3">M1-2</strain>
    </source>
</reference>
<organism evidence="2 3">
    <name type="scientific">Joostella atrarenae</name>
    <dbReference type="NCBI Taxonomy" id="679257"/>
    <lineage>
        <taxon>Bacteria</taxon>
        <taxon>Pseudomonadati</taxon>
        <taxon>Bacteroidota</taxon>
        <taxon>Flavobacteriia</taxon>
        <taxon>Flavobacteriales</taxon>
        <taxon>Flavobacteriaceae</taxon>
        <taxon>Joostella</taxon>
    </lineage>
</organism>
<keyword evidence="3" id="KW-1185">Reference proteome</keyword>